<dbReference type="Proteomes" id="UP000016203">
    <property type="component" value="Unassembled WGS sequence"/>
</dbReference>
<dbReference type="EMBL" id="AQFL01000009">
    <property type="protein sequence ID" value="EOR08654.1"/>
    <property type="molecule type" value="Genomic_DNA"/>
</dbReference>
<sequence>MSENKPPEYVPPPNSELVVKSNDKPIKTK</sequence>
<proteinExistence type="predicted"/>
<organism evidence="2 3">
    <name type="scientific">Acinetobacter genomosp. 15BJ</name>
    <dbReference type="NCBI Taxonomy" id="106651"/>
    <lineage>
        <taxon>Bacteria</taxon>
        <taxon>Pseudomonadati</taxon>
        <taxon>Pseudomonadota</taxon>
        <taxon>Gammaproteobacteria</taxon>
        <taxon>Moraxellales</taxon>
        <taxon>Moraxellaceae</taxon>
        <taxon>Acinetobacter</taxon>
    </lineage>
</organism>
<feature type="region of interest" description="Disordered" evidence="1">
    <location>
        <begin position="1"/>
        <end position="29"/>
    </location>
</feature>
<dbReference type="AlphaFoldDB" id="R9B2D4"/>
<protein>
    <submittedName>
        <fullName evidence="2">Uncharacterized protein</fullName>
    </submittedName>
</protein>
<accession>R9B2D4</accession>
<comment type="caution">
    <text evidence="2">The sequence shown here is derived from an EMBL/GenBank/DDBJ whole genome shotgun (WGS) entry which is preliminary data.</text>
</comment>
<reference evidence="2 3" key="1">
    <citation type="submission" date="2013-03" db="EMBL/GenBank/DDBJ databases">
        <title>The Genome Sequence of Acinetobacter sp. CIP 110321.</title>
        <authorList>
            <consortium name="The Broad Institute Genome Sequencing Platform"/>
            <consortium name="The Broad Institute Genome Sequencing Center for Infectious Disease"/>
            <person name="Cerqueira G."/>
            <person name="Feldgarden M."/>
            <person name="Courvalin P."/>
            <person name="Perichon B."/>
            <person name="Grillot-Courvalin C."/>
            <person name="Clermont D."/>
            <person name="Rocha E."/>
            <person name="Yoon E.-J."/>
            <person name="Nemec A."/>
            <person name="Walker B."/>
            <person name="Young S.K."/>
            <person name="Zeng Q."/>
            <person name="Gargeya S."/>
            <person name="Fitzgerald M."/>
            <person name="Haas B."/>
            <person name="Abouelleil A."/>
            <person name="Alvarado L."/>
            <person name="Arachchi H.M."/>
            <person name="Berlin A.M."/>
            <person name="Chapman S.B."/>
            <person name="Dewar J."/>
            <person name="Goldberg J."/>
            <person name="Griggs A."/>
            <person name="Gujja S."/>
            <person name="Hansen M."/>
            <person name="Howarth C."/>
            <person name="Imamovic A."/>
            <person name="Larimer J."/>
            <person name="McCowan C."/>
            <person name="Murphy C."/>
            <person name="Neiman D."/>
            <person name="Pearson M."/>
            <person name="Priest M."/>
            <person name="Roberts A."/>
            <person name="Saif S."/>
            <person name="Shea T."/>
            <person name="Sisk P."/>
            <person name="Sykes S."/>
            <person name="Wortman J."/>
            <person name="Nusbaum C."/>
            <person name="Birren B."/>
        </authorList>
    </citation>
    <scope>NUCLEOTIDE SEQUENCE [LARGE SCALE GENOMIC DNA]</scope>
    <source>
        <strain evidence="2 3">CIP 110321</strain>
    </source>
</reference>
<gene>
    <name evidence="2" type="ORF">F896_01180</name>
</gene>
<dbReference type="HOGENOM" id="CLU_3408449_0_0_6"/>
<evidence type="ECO:0000313" key="3">
    <source>
        <dbReference type="Proteomes" id="UP000016203"/>
    </source>
</evidence>
<evidence type="ECO:0000313" key="2">
    <source>
        <dbReference type="EMBL" id="EOR08654.1"/>
    </source>
</evidence>
<evidence type="ECO:0000256" key="1">
    <source>
        <dbReference type="SAM" id="MobiDB-lite"/>
    </source>
</evidence>
<name>R9B2D4_9GAMM</name>